<dbReference type="Pfam" id="PF13236">
    <property type="entry name" value="CLU"/>
    <property type="match status" value="1"/>
</dbReference>
<dbReference type="InterPro" id="IPR027523">
    <property type="entry name" value="CLU_prot"/>
</dbReference>
<evidence type="ECO:0000313" key="2">
    <source>
        <dbReference type="EMBL" id="BAM41836.1"/>
    </source>
</evidence>
<dbReference type="KEGG" id="tot:TOT_040000216"/>
<dbReference type="OrthoDB" id="626167at2759"/>
<dbReference type="OMA" id="YLHFEHG"/>
<dbReference type="VEuPathDB" id="PiroplasmaDB:TOT_040000216"/>
<evidence type="ECO:0000313" key="3">
    <source>
        <dbReference type="Proteomes" id="UP000003786"/>
    </source>
</evidence>
<organism evidence="2 3">
    <name type="scientific">Theileria orientalis strain Shintoku</name>
    <dbReference type="NCBI Taxonomy" id="869250"/>
    <lineage>
        <taxon>Eukaryota</taxon>
        <taxon>Sar</taxon>
        <taxon>Alveolata</taxon>
        <taxon>Apicomplexa</taxon>
        <taxon>Aconoidasida</taxon>
        <taxon>Piroplasmida</taxon>
        <taxon>Theileriidae</taxon>
        <taxon>Theileria</taxon>
    </lineage>
</organism>
<accession>J4C4A3</accession>
<name>J4C4A3_THEOR</name>
<keyword evidence="3" id="KW-1185">Reference proteome</keyword>
<evidence type="ECO:0000259" key="1">
    <source>
        <dbReference type="PROSITE" id="PS51823"/>
    </source>
</evidence>
<dbReference type="Proteomes" id="UP000003786">
    <property type="component" value="Chromosome 4"/>
</dbReference>
<proteinExistence type="predicted"/>
<dbReference type="PANTHER" id="PTHR12601">
    <property type="entry name" value="EUKARYOTIC TRANSLATION INITIATION FACTOR 3 SUBUNIT EIF-3"/>
    <property type="match status" value="1"/>
</dbReference>
<dbReference type="InterPro" id="IPR025697">
    <property type="entry name" value="CLU_dom"/>
</dbReference>
<gene>
    <name evidence="2" type="ORF">TOT_040000216</name>
</gene>
<sequence>MIINNEFSKSLPDNLKKLVYIPDPNSNTNPNIGLYSEKIYNIDNVEDYLNFSWKYDNPPSNLIRDKFSWLDTLTEDGGSHSQDELHSHFNELFHLSTDDNILKNFLFGTSNQDDDESWNLPDTNPLKTSLSLPGVEGYQLNTNWYNRLQSSYRNIWLFDKGDKLSVFNIEQDHSFLKQVGLFYKESKIACLILLKSLLSSHLSDLPNGFIEITQEFFPDIYKFYKPKFKNDRLFVHDGIVFTLVIGDNDTFSIHRYSECKKTYSNDFKGKQALCHAIHSLGKNKNFAMPICCVIDYMSIRVVAEPLIPISEDTRFFLDSLVGFESDDHDFHKIMTRIVSNKTLSNDLYIMSKSMKLCSLPLPFASSDDKKNNGINSNCNAVESNGMLHFINTQEVLPPWMEYESMRRNQYRLREEFIRFYFDQNLKCTLKSQPVFETDFDNKTFKEAIEQNQILIKNNINKFNTITGSWDLSNTLHSFGINMKNIGIIYEKSKRSALSDVVGAEMASRAFKHVWEAEIQSLLIAKDVSIDKIDFLFLDLVNAFLGFSEYSITFWSNKIHPLITNHFNVFDVKSISFNTIPKFLLITAIENNLGVVLTKFEKGKMLNTPIGFNDFKSLEPPVLFSYDISDDYKSQFYPKVSVTYPKYNLKIYKAASSMCNKEGPYGYGFLINSNSLLMGLPAHMKSKILGSGYPCDPICEYNTEILCNRLYNTVVGAYLYALVESELLYSHITRFKILITLGYSFLQHRFYINALKIAEYLVEHTCDIAPLNIESRILRIQCYTLTGIYKQRFKRSGENEIVDNEYADMFNMLENFESFNGFLKLQLLITISHYWWINKKYQKCLSNIENTIDSYIDFFTLKNYEWVPTFLLSLIGSCTKELKLDKESLVTSYQLSKYVNSTDLPSYTIINIQWLFLESTIRANKYTMAIEIASQLLSELKAEFSDSSMEYLRGLYISAWVNRQVGAVHFLYPYLYLRTSDREKPYNIERQWVENDYILMERISESNNCVENRNLLSDSLCYYMTLLDKFYELSEQNNKNILDILRQIDPAFSMQKLKYSVNITREFLIKHGSDKVLNSLEDPFLKIYLDNAAVFQSKIMLVAEQFLTLKIVSLDTVKCYIVANKLYNAYASQVSSEYTSQLTAGPRTHHNNQFEKLPSGNFNVATRQAESFSSHVSIKNNIIPRSGHDLRSIELLLLGDPVYSKNELCEMCIRNCRTGRECDQWFYSIFEIINNRSDMCREKLSLSIDILRNFSTAALSLFILGHVANISNSDLKQTLSFKSFKKNMNL</sequence>
<dbReference type="RefSeq" id="XP_009692137.1">
    <property type="nucleotide sequence ID" value="XM_009693842.1"/>
</dbReference>
<dbReference type="eggNOG" id="ENOG502S03V">
    <property type="taxonomic scope" value="Eukaryota"/>
</dbReference>
<protein>
    <recommendedName>
        <fullName evidence="1">Clu domain-containing protein</fullName>
    </recommendedName>
</protein>
<dbReference type="GeneID" id="20716304"/>
<dbReference type="InterPro" id="IPR033646">
    <property type="entry name" value="CLU-central"/>
</dbReference>
<reference evidence="2 3" key="1">
    <citation type="journal article" date="2012" name="MBio">
        <title>Comparative genome analysis of three eukaryotic parasites with differing abilities to transform leukocytes reveals key mediators of Theileria-induced leukocyte transformation.</title>
        <authorList>
            <person name="Hayashida K."/>
            <person name="Hara Y."/>
            <person name="Abe T."/>
            <person name="Yamasaki C."/>
            <person name="Toyoda A."/>
            <person name="Kosuge T."/>
            <person name="Suzuki Y."/>
            <person name="Sato Y."/>
            <person name="Kawashima S."/>
            <person name="Katayama T."/>
            <person name="Wakaguri H."/>
            <person name="Inoue N."/>
            <person name="Homma K."/>
            <person name="Tada-Umezaki M."/>
            <person name="Yagi Y."/>
            <person name="Fujii Y."/>
            <person name="Habara T."/>
            <person name="Kanehisa M."/>
            <person name="Watanabe H."/>
            <person name="Ito K."/>
            <person name="Gojobori T."/>
            <person name="Sugawara H."/>
            <person name="Imanishi T."/>
            <person name="Weir W."/>
            <person name="Gardner M."/>
            <person name="Pain A."/>
            <person name="Shiels B."/>
            <person name="Hattori M."/>
            <person name="Nene V."/>
            <person name="Sugimoto C."/>
        </authorList>
    </citation>
    <scope>NUCLEOTIDE SEQUENCE [LARGE SCALE GENOMIC DNA]</scope>
    <source>
        <strain evidence="2 3">Shintoku</strain>
    </source>
</reference>
<feature type="domain" description="Clu" evidence="1">
    <location>
        <begin position="114"/>
        <end position="403"/>
    </location>
</feature>
<dbReference type="PROSITE" id="PS51823">
    <property type="entry name" value="CLU"/>
    <property type="match status" value="1"/>
</dbReference>
<dbReference type="Pfam" id="PF12807">
    <property type="entry name" value="eIF3_p135"/>
    <property type="match status" value="1"/>
</dbReference>
<dbReference type="EMBL" id="AP011949">
    <property type="protein sequence ID" value="BAM41836.1"/>
    <property type="molecule type" value="Genomic_DNA"/>
</dbReference>